<evidence type="ECO:0000313" key="2">
    <source>
        <dbReference type="EMBL" id="WKW14127.1"/>
    </source>
</evidence>
<dbReference type="Pfam" id="PF04343">
    <property type="entry name" value="DUF488"/>
    <property type="match status" value="1"/>
</dbReference>
<dbReference type="EMBL" id="CP130613">
    <property type="protein sequence ID" value="WKW14127.1"/>
    <property type="molecule type" value="Genomic_DNA"/>
</dbReference>
<reference evidence="2" key="1">
    <citation type="submission" date="2023-07" db="EMBL/GenBank/DDBJ databases">
        <authorList>
            <person name="Haufschild T."/>
            <person name="Kallscheuer N."/>
            <person name="Hammer J."/>
            <person name="Kohn T."/>
            <person name="Kabuu M."/>
            <person name="Jogler M."/>
            <person name="Wohfarth N."/>
            <person name="Heuer A."/>
            <person name="Rohde M."/>
            <person name="van Teeseling M.C.F."/>
            <person name="Jogler C."/>
        </authorList>
    </citation>
    <scope>NUCLEOTIDE SEQUENCE</scope>
    <source>
        <strain evidence="1">Strain 138</strain>
        <strain evidence="2">Strain 318</strain>
    </source>
</reference>
<accession>A0AA49Q3V2</accession>
<dbReference type="InterPro" id="IPR007438">
    <property type="entry name" value="DUF488"/>
</dbReference>
<evidence type="ECO:0000313" key="3">
    <source>
        <dbReference type="Proteomes" id="UP001229955"/>
    </source>
</evidence>
<dbReference type="RefSeq" id="WP_367886917.1">
    <property type="nucleotide sequence ID" value="NZ_CP130612.1"/>
</dbReference>
<sequence>MKIGYVRRHLAEGNPMPLCTIGYEKRSLDEYIDLLLEDGVEVVVDVRETAWSHKPGFSKTAFASGLRAAGIAYVHVPAAGNPKWLREAAASHAECLALYRSYVRHHPEVLEVLSNALREHGVVHRRIALTCFERHPEDCHRGILAELWAEQNESEVLHLGPEGCKRLIPA</sequence>
<dbReference type="EMBL" id="CP130612">
    <property type="protein sequence ID" value="WKW11217.1"/>
    <property type="molecule type" value="Genomic_DNA"/>
</dbReference>
<accession>A0AA49Q6K4</accession>
<organism evidence="2 3">
    <name type="scientific">Pseudogemmatithrix spongiicola</name>
    <dbReference type="NCBI Taxonomy" id="3062599"/>
    <lineage>
        <taxon>Bacteria</taxon>
        <taxon>Pseudomonadati</taxon>
        <taxon>Gemmatimonadota</taxon>
        <taxon>Gemmatimonadia</taxon>
        <taxon>Gemmatimonadales</taxon>
        <taxon>Gemmatimonadaceae</taxon>
        <taxon>Pseudogemmatithrix</taxon>
    </lineage>
</organism>
<dbReference type="KEGG" id="pspc:Strain318_000452"/>
<dbReference type="PANTHER" id="PTHR39337">
    <property type="entry name" value="BLR5642 PROTEIN"/>
    <property type="match status" value="1"/>
</dbReference>
<protein>
    <submittedName>
        <fullName evidence="2">DUF488 domain-containing protein</fullName>
    </submittedName>
</protein>
<dbReference type="Proteomes" id="UP001229955">
    <property type="component" value="Chromosome"/>
</dbReference>
<evidence type="ECO:0000313" key="1">
    <source>
        <dbReference type="EMBL" id="WKW11217.1"/>
    </source>
</evidence>
<proteinExistence type="predicted"/>
<dbReference type="AlphaFoldDB" id="A0AA49Q6K4"/>
<gene>
    <name evidence="1" type="ORF">Strain138_000452</name>
    <name evidence="2" type="ORF">Strain318_000452</name>
</gene>
<keyword evidence="3" id="KW-1185">Reference proteome</keyword>
<dbReference type="PANTHER" id="PTHR39337:SF1">
    <property type="entry name" value="BLR5642 PROTEIN"/>
    <property type="match status" value="1"/>
</dbReference>
<name>A0AA49Q6K4_9BACT</name>